<keyword evidence="2" id="KW-0812">Transmembrane</keyword>
<feature type="region of interest" description="Disordered" evidence="1">
    <location>
        <begin position="210"/>
        <end position="256"/>
    </location>
</feature>
<keyword evidence="4" id="KW-1185">Reference proteome</keyword>
<proteinExistence type="predicted"/>
<sequence length="256" mass="26668">MTGSHAWPFLVARGRERGYRTLLAPDFLLAARDHGVLDDSVVPDAASDRPSVAEIVTMAGQALTVVHATHTVTAADVAEPGAKPRAPRDRHGRPLRLIYGFVCVDRPAGEPDPADLAFCRTAALDAYRRFLADEDGFEVTPGRAFTPRTVLGPRTGRTRHGGATGGGTATRDDAERPRPFPTPVGMLIVAAILLAVSIAAVGWIASRGPEPATPCPTATSSARATSARSAGASTGPSPQPRRPPCPTAPPSGRHAG</sequence>
<feature type="region of interest" description="Disordered" evidence="1">
    <location>
        <begin position="143"/>
        <end position="178"/>
    </location>
</feature>
<evidence type="ECO:0000313" key="3">
    <source>
        <dbReference type="EMBL" id="GAA4622647.1"/>
    </source>
</evidence>
<dbReference type="EMBL" id="BAABHK010000002">
    <property type="protein sequence ID" value="GAA4622647.1"/>
    <property type="molecule type" value="Genomic_DNA"/>
</dbReference>
<evidence type="ECO:0000256" key="2">
    <source>
        <dbReference type="SAM" id="Phobius"/>
    </source>
</evidence>
<feature type="compositionally biased region" description="Low complexity" evidence="1">
    <location>
        <begin position="215"/>
        <end position="236"/>
    </location>
</feature>
<dbReference type="RefSeq" id="WP_345429973.1">
    <property type="nucleotide sequence ID" value="NZ_BAABHK010000002.1"/>
</dbReference>
<reference evidence="4" key="1">
    <citation type="journal article" date="2019" name="Int. J. Syst. Evol. Microbiol.">
        <title>The Global Catalogue of Microorganisms (GCM) 10K type strain sequencing project: providing services to taxonomists for standard genome sequencing and annotation.</title>
        <authorList>
            <consortium name="The Broad Institute Genomics Platform"/>
            <consortium name="The Broad Institute Genome Sequencing Center for Infectious Disease"/>
            <person name="Wu L."/>
            <person name="Ma J."/>
        </authorList>
    </citation>
    <scope>NUCLEOTIDE SEQUENCE [LARGE SCALE GENOMIC DNA]</scope>
    <source>
        <strain evidence="4">JCM 17939</strain>
    </source>
</reference>
<gene>
    <name evidence="3" type="ORF">GCM10023196_015680</name>
</gene>
<dbReference type="Proteomes" id="UP001501442">
    <property type="component" value="Unassembled WGS sequence"/>
</dbReference>
<keyword evidence="2" id="KW-1133">Transmembrane helix</keyword>
<feature type="compositionally biased region" description="Pro residues" evidence="1">
    <location>
        <begin position="237"/>
        <end position="249"/>
    </location>
</feature>
<keyword evidence="2" id="KW-0472">Membrane</keyword>
<evidence type="ECO:0000313" key="4">
    <source>
        <dbReference type="Proteomes" id="UP001501442"/>
    </source>
</evidence>
<accession>A0ABP8U2W2</accession>
<name>A0ABP8U2W2_9ACTN</name>
<comment type="caution">
    <text evidence="3">The sequence shown here is derived from an EMBL/GenBank/DDBJ whole genome shotgun (WGS) entry which is preliminary data.</text>
</comment>
<organism evidence="3 4">
    <name type="scientific">Actinoallomurus vinaceus</name>
    <dbReference type="NCBI Taxonomy" id="1080074"/>
    <lineage>
        <taxon>Bacteria</taxon>
        <taxon>Bacillati</taxon>
        <taxon>Actinomycetota</taxon>
        <taxon>Actinomycetes</taxon>
        <taxon>Streptosporangiales</taxon>
        <taxon>Thermomonosporaceae</taxon>
        <taxon>Actinoallomurus</taxon>
    </lineage>
</organism>
<protein>
    <submittedName>
        <fullName evidence="3">Uncharacterized protein</fullName>
    </submittedName>
</protein>
<feature type="transmembrane region" description="Helical" evidence="2">
    <location>
        <begin position="184"/>
        <end position="205"/>
    </location>
</feature>
<evidence type="ECO:0000256" key="1">
    <source>
        <dbReference type="SAM" id="MobiDB-lite"/>
    </source>
</evidence>